<protein>
    <submittedName>
        <fullName evidence="1">Uncharacterized protein</fullName>
    </submittedName>
</protein>
<proteinExistence type="predicted"/>
<dbReference type="EMBL" id="PDUG01000002">
    <property type="protein sequence ID" value="PIC49291.1"/>
    <property type="molecule type" value="Genomic_DNA"/>
</dbReference>
<evidence type="ECO:0000313" key="2">
    <source>
        <dbReference type="Proteomes" id="UP000230233"/>
    </source>
</evidence>
<gene>
    <name evidence="1" type="primary">Cnig_chr_II.g7947</name>
    <name evidence="1" type="ORF">B9Z55_007947</name>
</gene>
<organism evidence="1 2">
    <name type="scientific">Caenorhabditis nigoni</name>
    <dbReference type="NCBI Taxonomy" id="1611254"/>
    <lineage>
        <taxon>Eukaryota</taxon>
        <taxon>Metazoa</taxon>
        <taxon>Ecdysozoa</taxon>
        <taxon>Nematoda</taxon>
        <taxon>Chromadorea</taxon>
        <taxon>Rhabditida</taxon>
        <taxon>Rhabditina</taxon>
        <taxon>Rhabditomorpha</taxon>
        <taxon>Rhabditoidea</taxon>
        <taxon>Rhabditidae</taxon>
        <taxon>Peloderinae</taxon>
        <taxon>Caenorhabditis</taxon>
    </lineage>
</organism>
<accession>A0A2G5VC85</accession>
<evidence type="ECO:0000313" key="1">
    <source>
        <dbReference type="EMBL" id="PIC49291.1"/>
    </source>
</evidence>
<dbReference type="AlphaFoldDB" id="A0A2G5VC85"/>
<name>A0A2G5VC85_9PELO</name>
<comment type="caution">
    <text evidence="1">The sequence shown here is derived from an EMBL/GenBank/DDBJ whole genome shotgun (WGS) entry which is preliminary data.</text>
</comment>
<sequence length="180" mass="20680">MKELVWSDDLAHEQLVTKVVQFNEKRYTTFLLETYQEHLNKFLDDTSKIRRNPENNTDIRTTQYLFPLFEKIGCNEEQEGDKNVTYCYFSPGIPDEYMDKRYDARFLFLDSGEAGSKCGNGYENNDGLCKATFSTVTSNTKEKTTGNSENDVTNEPSSSYSIFSMVHILVVLGFGFSIFN</sequence>
<dbReference type="OrthoDB" id="5908967at2759"/>
<reference evidence="2" key="1">
    <citation type="submission" date="2017-10" db="EMBL/GenBank/DDBJ databases">
        <title>Rapid genome shrinkage in a self-fertile nematode reveals novel sperm competition proteins.</title>
        <authorList>
            <person name="Yin D."/>
            <person name="Schwarz E.M."/>
            <person name="Thomas C.G."/>
            <person name="Felde R.L."/>
            <person name="Korf I.F."/>
            <person name="Cutter A.D."/>
            <person name="Schartner C.M."/>
            <person name="Ralston E.J."/>
            <person name="Meyer B.J."/>
            <person name="Haag E.S."/>
        </authorList>
    </citation>
    <scope>NUCLEOTIDE SEQUENCE [LARGE SCALE GENOMIC DNA]</scope>
    <source>
        <strain evidence="2">JU1422</strain>
    </source>
</reference>
<dbReference type="Proteomes" id="UP000230233">
    <property type="component" value="Chromosome II"/>
</dbReference>
<keyword evidence="2" id="KW-1185">Reference proteome</keyword>